<reference evidence="1 2" key="1">
    <citation type="submission" date="2018-08" db="EMBL/GenBank/DDBJ databases">
        <title>Recombination of ecologically and evolutionarily significant loci maintains genetic cohesion in the Pseudomonas syringae species complex.</title>
        <authorList>
            <person name="Dillon M."/>
            <person name="Thakur S."/>
            <person name="Almeida R.N.D."/>
            <person name="Weir B.S."/>
            <person name="Guttman D.S."/>
        </authorList>
    </citation>
    <scope>NUCLEOTIDE SEQUENCE [LARGE SCALE GENOMIC DNA]</scope>
    <source>
        <strain evidence="1 2">ICMP 8902</strain>
    </source>
</reference>
<dbReference type="Proteomes" id="UP000279372">
    <property type="component" value="Unassembled WGS sequence"/>
</dbReference>
<proteinExistence type="predicted"/>
<evidence type="ECO:0000313" key="2">
    <source>
        <dbReference type="Proteomes" id="UP000279372"/>
    </source>
</evidence>
<accession>A0A3M3ZNT6</accession>
<protein>
    <submittedName>
        <fullName evidence="1">Uncharacterized protein</fullName>
    </submittedName>
</protein>
<dbReference type="EMBL" id="RBQB01000042">
    <property type="protein sequence ID" value="RMO96321.1"/>
    <property type="molecule type" value="Genomic_DNA"/>
</dbReference>
<name>A0A3M3ZNT6_9PSED</name>
<gene>
    <name evidence="1" type="ORF">ALQ33_101949</name>
</gene>
<organism evidence="1 2">
    <name type="scientific">Pseudomonas syringae pv. philadelphi</name>
    <dbReference type="NCBI Taxonomy" id="251706"/>
    <lineage>
        <taxon>Bacteria</taxon>
        <taxon>Pseudomonadati</taxon>
        <taxon>Pseudomonadota</taxon>
        <taxon>Gammaproteobacteria</taxon>
        <taxon>Pseudomonadales</taxon>
        <taxon>Pseudomonadaceae</taxon>
        <taxon>Pseudomonas</taxon>
    </lineage>
</organism>
<comment type="caution">
    <text evidence="1">The sequence shown here is derived from an EMBL/GenBank/DDBJ whole genome shotgun (WGS) entry which is preliminary data.</text>
</comment>
<dbReference type="AlphaFoldDB" id="A0A3M3ZNT6"/>
<evidence type="ECO:0000313" key="1">
    <source>
        <dbReference type="EMBL" id="RMO96321.1"/>
    </source>
</evidence>
<sequence length="89" mass="9835">MVEQTGRRRWFAPDHGTGQAALLKLGTPGQYVGTVHCVEFLGAGEAHESAEVFQVILVRPPCARVVYVGKSFGRCRHRSQVLECLLQPM</sequence>